<feature type="region of interest" description="Disordered" evidence="1">
    <location>
        <begin position="1"/>
        <end position="28"/>
    </location>
</feature>
<evidence type="ECO:0000313" key="2">
    <source>
        <dbReference type="EMBL" id="KAF4692531.1"/>
    </source>
</evidence>
<dbReference type="Proteomes" id="UP000541610">
    <property type="component" value="Unassembled WGS sequence"/>
</dbReference>
<feature type="region of interest" description="Disordered" evidence="1">
    <location>
        <begin position="372"/>
        <end position="551"/>
    </location>
</feature>
<evidence type="ECO:0000313" key="3">
    <source>
        <dbReference type="Proteomes" id="UP000541610"/>
    </source>
</evidence>
<comment type="caution">
    <text evidence="2">The sequence shown here is derived from an EMBL/GenBank/DDBJ whole genome shotgun (WGS) entry which is preliminary data.</text>
</comment>
<dbReference type="AlphaFoldDB" id="A0A7J6PAY7"/>
<proteinExistence type="predicted"/>
<reference evidence="2 3" key="1">
    <citation type="submission" date="2020-04" db="EMBL/GenBank/DDBJ databases">
        <title>Perkinsus olseni comparative genomics.</title>
        <authorList>
            <person name="Bogema D.R."/>
        </authorList>
    </citation>
    <scope>NUCLEOTIDE SEQUENCE [LARGE SCALE GENOMIC DNA]</scope>
    <source>
        <strain evidence="2">00978-12</strain>
    </source>
</reference>
<dbReference type="EMBL" id="JABANP010000059">
    <property type="protein sequence ID" value="KAF4692531.1"/>
    <property type="molecule type" value="Genomic_DNA"/>
</dbReference>
<dbReference type="OrthoDB" id="439163at2759"/>
<gene>
    <name evidence="2" type="ORF">FOZ60_013200</name>
</gene>
<feature type="compositionally biased region" description="Polar residues" evidence="1">
    <location>
        <begin position="108"/>
        <end position="122"/>
    </location>
</feature>
<feature type="compositionally biased region" description="Basic and acidic residues" evidence="1">
    <location>
        <begin position="388"/>
        <end position="398"/>
    </location>
</feature>
<feature type="compositionally biased region" description="Low complexity" evidence="1">
    <location>
        <begin position="776"/>
        <end position="785"/>
    </location>
</feature>
<sequence length="1063" mass="118156">MANQNQFPHVIGSSSPFPPPPQGMPYPNQDEIYPPYAWAAAFPGGFALPPGPNYDDNPAWVRFRHAMSHPPTTPLVPEAARKRTNEVLARLSEERKELMARFPPFTPSSVGSHYQRQSSTGGFATPLPRGMEAAATPRGHQQSVRAPAGPPLNVIHEEEAQHPQAQRDAPSFVGGSRFGMDVEARSPEERAVAARRNSNSFKTISPQRRSTIDNFLARNRCSRRSLSADGRIADDHQAESYEDKENNWRVNNSAESYHHRQSHLDQTAAFGTFQQTQASPQLARRSSTGGPGRPMRPLLLSRGVGNADVRNVHALCCEACPCKNGGMIPPCCEHCSLKDKGNAHKQAEMKDSACNTDWEGEVGMDAPWDLATAAGRGRKRPRNSSPTEDDRRGDRRSAEGVCQHIGPWPGVVPPRPARPEDIHAPERMRKAGRARREKAKTAESYKPPRPQEQEHHQSSQMSTDSAFQSLVEEAEAAATQVADHHERRRPERHLHHHDRHPDRGHREGRRKGEIGVPRRGGSASSMDDWELNPQDDHEATYDDPAAAEGRGGYSINTSLLLADLEAREIERTERRRYSEAAGRADPAELLRTGPVGGHRIPRGGSFEDSNETARHLSFDDPSFDAMHDEPDFAADMNGDQQLEEDSVSDIPPHHEVQQHHSHRPSETISFGGSRQRRQERNKMVDTSLQVGPELRSPVPAPSRRKTRSRRNRDPESSDGTLEEEFGDPKYGRGAPRSTRRPPLDVMKGERVIYKRTKSGNDLMIGVLARHKHAKDGQGSSSQSRRSSNDRLSARERSRRNRASQESYDPNETASPVGPPLADELSGQGSDKSPAPARKKGSAGAGEKRGKKKASSRARQPQPKAKSRAARKKTGASKKADEVKRPGKKPRKITIIELLATGGRVRWPYLCAYYFPGDEAWRSDGTDSEIPAHHKLVGYSEDRMLKTFGTFKCVVQLDSQNYMPVIFQLLPFQQKLPETVSEGKSAFLVVLECGDGGDELVDEHPVMLRYENKERPLGTGDSFIVRAGITYSLENEHRRKDAKILMVLRQDTSEDSGLNSEVEV</sequence>
<feature type="region of interest" description="Disordered" evidence="1">
    <location>
        <begin position="108"/>
        <end position="150"/>
    </location>
</feature>
<name>A0A7J6PAY7_PEROL</name>
<feature type="region of interest" description="Disordered" evidence="1">
    <location>
        <begin position="573"/>
        <end position="887"/>
    </location>
</feature>
<feature type="compositionally biased region" description="Basic residues" evidence="1">
    <location>
        <begin position="864"/>
        <end position="875"/>
    </location>
</feature>
<feature type="compositionally biased region" description="Basic and acidic residues" evidence="1">
    <location>
        <begin position="499"/>
        <end position="513"/>
    </location>
</feature>
<evidence type="ECO:0000256" key="1">
    <source>
        <dbReference type="SAM" id="MobiDB-lite"/>
    </source>
</evidence>
<organism evidence="2 3">
    <name type="scientific">Perkinsus olseni</name>
    <name type="common">Perkinsus atlanticus</name>
    <dbReference type="NCBI Taxonomy" id="32597"/>
    <lineage>
        <taxon>Eukaryota</taxon>
        <taxon>Sar</taxon>
        <taxon>Alveolata</taxon>
        <taxon>Perkinsozoa</taxon>
        <taxon>Perkinsea</taxon>
        <taxon>Perkinsida</taxon>
        <taxon>Perkinsidae</taxon>
        <taxon>Perkinsus</taxon>
    </lineage>
</organism>
<accession>A0A7J6PAY7</accession>
<feature type="compositionally biased region" description="Basic and acidic residues" evidence="1">
    <location>
        <begin position="786"/>
        <end position="795"/>
    </location>
</feature>
<protein>
    <submittedName>
        <fullName evidence="2">Uncharacterized protein</fullName>
    </submittedName>
</protein>
<feature type="compositionally biased region" description="Basic and acidic residues" evidence="1">
    <location>
        <begin position="417"/>
        <end position="429"/>
    </location>
</feature>